<dbReference type="PANTHER" id="PTHR22926">
    <property type="entry name" value="PHOSPHO-N-ACETYLMURAMOYL-PENTAPEPTIDE-TRANSFERASE"/>
    <property type="match status" value="1"/>
</dbReference>
<proteinExistence type="inferred from homology"/>
<dbReference type="RefSeq" id="WP_087196774.1">
    <property type="nucleotide sequence ID" value="NZ_DBEYRC010000066.1"/>
</dbReference>
<dbReference type="GO" id="GO:0005886">
    <property type="term" value="C:plasma membrane"/>
    <property type="evidence" value="ECO:0007669"/>
    <property type="project" value="UniProtKB-SubCell"/>
</dbReference>
<feature type="transmembrane region" description="Helical" evidence="7">
    <location>
        <begin position="221"/>
        <end position="238"/>
    </location>
</feature>
<evidence type="ECO:0000256" key="3">
    <source>
        <dbReference type="ARBA" id="ARBA00022679"/>
    </source>
</evidence>
<feature type="transmembrane region" description="Helical" evidence="7">
    <location>
        <begin position="60"/>
        <end position="78"/>
    </location>
</feature>
<dbReference type="GO" id="GO:0008963">
    <property type="term" value="F:phospho-N-acetylmuramoyl-pentapeptide-transferase activity"/>
    <property type="evidence" value="ECO:0007669"/>
    <property type="project" value="UniProtKB-UniRule"/>
</dbReference>
<dbReference type="GO" id="GO:0008360">
    <property type="term" value="P:regulation of cell shape"/>
    <property type="evidence" value="ECO:0007669"/>
    <property type="project" value="UniProtKB-KW"/>
</dbReference>
<feature type="transmembrane region" description="Helical" evidence="7">
    <location>
        <begin position="270"/>
        <end position="293"/>
    </location>
</feature>
<dbReference type="NCBIfam" id="TIGR00445">
    <property type="entry name" value="mraY"/>
    <property type="match status" value="1"/>
</dbReference>
<evidence type="ECO:0000256" key="8">
    <source>
        <dbReference type="NCBIfam" id="TIGR00445"/>
    </source>
</evidence>
<dbReference type="GO" id="GO:0051301">
    <property type="term" value="P:cell division"/>
    <property type="evidence" value="ECO:0007669"/>
    <property type="project" value="UniProtKB-KW"/>
</dbReference>
<dbReference type="GO" id="GO:0046872">
    <property type="term" value="F:metal ion binding"/>
    <property type="evidence" value="ECO:0007669"/>
    <property type="project" value="UniProtKB-KW"/>
</dbReference>
<reference evidence="10" key="2">
    <citation type="journal article" date="2021" name="PeerJ">
        <title>Extensive microbial diversity within the chicken gut microbiome revealed by metagenomics and culture.</title>
        <authorList>
            <person name="Gilroy R."/>
            <person name="Ravi A."/>
            <person name="Getino M."/>
            <person name="Pursley I."/>
            <person name="Horton D.L."/>
            <person name="Alikhan N.F."/>
            <person name="Baker D."/>
            <person name="Gharbi K."/>
            <person name="Hall N."/>
            <person name="Watson M."/>
            <person name="Adriaenssens E.M."/>
            <person name="Foster-Nyarko E."/>
            <person name="Jarju S."/>
            <person name="Secka A."/>
            <person name="Antonio M."/>
            <person name="Oren A."/>
            <person name="Chaudhuri R.R."/>
            <person name="La Ragione R."/>
            <person name="Hildebrand F."/>
            <person name="Pallen M.J."/>
        </authorList>
    </citation>
    <scope>NUCLEOTIDE SEQUENCE</scope>
    <source>
        <strain evidence="10">USAMLcec12-2067</strain>
    </source>
</reference>
<protein>
    <recommendedName>
        <fullName evidence="7 8">Phospho-N-acetylmuramoyl-pentapeptide-transferase</fullName>
        <ecNumber evidence="7 8">2.7.8.13</ecNumber>
    </recommendedName>
    <alternativeName>
        <fullName evidence="7">UDP-MurNAc-pentapeptide phosphotransferase</fullName>
    </alternativeName>
</protein>
<keyword evidence="7" id="KW-0573">Peptidoglycan synthesis</keyword>
<feature type="transmembrane region" description="Helical" evidence="7">
    <location>
        <begin position="84"/>
        <end position="100"/>
    </location>
</feature>
<dbReference type="InterPro" id="IPR003524">
    <property type="entry name" value="PNAcMuramoyl-5peptid_Trfase"/>
</dbReference>
<keyword evidence="3 7" id="KW-0808">Transferase</keyword>
<dbReference type="Pfam" id="PF00953">
    <property type="entry name" value="Glycos_transf_4"/>
    <property type="match status" value="1"/>
</dbReference>
<feature type="transmembrane region" description="Helical" evidence="7">
    <location>
        <begin position="120"/>
        <end position="140"/>
    </location>
</feature>
<accession>A0A2K2U4P3</accession>
<comment type="cofactor">
    <cofactor evidence="7 9">
        <name>Mg(2+)</name>
        <dbReference type="ChEBI" id="CHEBI:18420"/>
    </cofactor>
</comment>
<dbReference type="HAMAP" id="MF_00038">
    <property type="entry name" value="MraY"/>
    <property type="match status" value="1"/>
</dbReference>
<keyword evidence="5 7" id="KW-1133">Transmembrane helix</keyword>
<keyword evidence="7 9" id="KW-0479">Metal-binding</keyword>
<feature type="binding site" evidence="9">
    <location>
        <position position="189"/>
    </location>
    <ligand>
        <name>Mg(2+)</name>
        <dbReference type="ChEBI" id="CHEBI:18420"/>
    </ligand>
</feature>
<dbReference type="PROSITE" id="PS01347">
    <property type="entry name" value="MRAY_1"/>
    <property type="match status" value="1"/>
</dbReference>
<evidence type="ECO:0000256" key="2">
    <source>
        <dbReference type="ARBA" id="ARBA00005583"/>
    </source>
</evidence>
<dbReference type="InterPro" id="IPR018480">
    <property type="entry name" value="PNAcMuramoyl-5peptid_Trfase_CS"/>
</dbReference>
<keyword evidence="7" id="KW-0131">Cell cycle</keyword>
<keyword evidence="12" id="KW-1185">Reference proteome</keyword>
<feature type="transmembrane region" description="Helical" evidence="7">
    <location>
        <begin position="196"/>
        <end position="214"/>
    </location>
</feature>
<sequence>MLSIFSHYPTFLVFLAIVAAIVLTMALMPVWIRFLKSSHIGQQVRADGPESHLVKQGTPTMGGVIMLVAVVAVALFVGKPTPETFVLLGAIVLTGLLGFIDDASKVVKERSLGLTPKAKIVGQVAVASAFVLVSVNLLGVEPVVEIPFVVTLDFGILTTVVPVGEGIAIPWLYLLFMNILLVGMCNAVNLTDGLDGLAAGTVMIVMIVMAAIAYRSDMLEPAIIAAALAGACIGFLWFNSFPADIFMGDTGSLALGMALGCLAVLTKTEFVSLIIGGLFVAEALSVMIQVLYYKKTRKRIFLMAPLHHHFEKKGWSETKVVVRFWIVSGVLAATGFSIYFAETLMAVA</sequence>
<evidence type="ECO:0000256" key="5">
    <source>
        <dbReference type="ARBA" id="ARBA00022989"/>
    </source>
</evidence>
<comment type="function">
    <text evidence="7">Catalyzes the initial step of the lipid cycle reactions in the biosynthesis of the cell wall peptidoglycan: transfers peptidoglycan precursor phospho-MurNAc-pentapeptide from UDP-MurNAc-pentapeptide onto the lipid carrier undecaprenyl phosphate, yielding undecaprenyl-pyrophosphoryl-MurNAc-pentapeptide, known as lipid I.</text>
</comment>
<comment type="similarity">
    <text evidence="2 7">Belongs to the glycosyltransferase 4 family. MraY subfamily.</text>
</comment>
<reference evidence="11 12" key="1">
    <citation type="journal article" date="2018" name="Int. J. Syst. Evol. Microbiol.">
        <title>Rubneribacter badeniensis gen. nov., sp. nov. and Enteroscipio rubneri gen. nov., sp. nov., new members of the Eggerthellaceae isolated from human faeces.</title>
        <authorList>
            <person name="Danylec N."/>
            <person name="Gobl A."/>
            <person name="Stoll D.A."/>
            <person name="Hetzer B."/>
            <person name="Kulling S.E."/>
            <person name="Huch M."/>
        </authorList>
    </citation>
    <scope>NUCLEOTIDE SEQUENCE [LARGE SCALE GENOMIC DNA]</scope>
    <source>
        <strain evidence="11 12">ResAG-85</strain>
    </source>
</reference>
<dbReference type="GO" id="GO:0009252">
    <property type="term" value="P:peptidoglycan biosynthetic process"/>
    <property type="evidence" value="ECO:0007669"/>
    <property type="project" value="UniProtKB-UniRule"/>
</dbReference>
<dbReference type="EMBL" id="PPEL01000038">
    <property type="protein sequence ID" value="PNV65271.1"/>
    <property type="molecule type" value="Genomic_DNA"/>
</dbReference>
<feature type="binding site" evidence="9">
    <location>
        <position position="249"/>
    </location>
    <ligand>
        <name>Mg(2+)</name>
        <dbReference type="ChEBI" id="CHEBI:18420"/>
    </ligand>
</feature>
<feature type="transmembrane region" description="Helical" evidence="7">
    <location>
        <begin position="12"/>
        <end position="35"/>
    </location>
</feature>
<keyword evidence="4 7" id="KW-0812">Transmembrane</keyword>
<dbReference type="AlphaFoldDB" id="A0A2K2U4P3"/>
<dbReference type="PANTHER" id="PTHR22926:SF5">
    <property type="entry name" value="PHOSPHO-N-ACETYLMURAMOYL-PENTAPEPTIDE-TRANSFERASE HOMOLOG"/>
    <property type="match status" value="1"/>
</dbReference>
<evidence type="ECO:0000256" key="4">
    <source>
        <dbReference type="ARBA" id="ARBA00022692"/>
    </source>
</evidence>
<reference evidence="10" key="3">
    <citation type="submission" date="2021-09" db="EMBL/GenBank/DDBJ databases">
        <authorList>
            <person name="Gilroy R."/>
        </authorList>
    </citation>
    <scope>NUCLEOTIDE SEQUENCE</scope>
    <source>
        <strain evidence="10">USAMLcec12-2067</strain>
    </source>
</reference>
<evidence type="ECO:0000256" key="7">
    <source>
        <dbReference type="HAMAP-Rule" id="MF_00038"/>
    </source>
</evidence>
<keyword evidence="7" id="KW-1003">Cell membrane</keyword>
<dbReference type="GO" id="GO:0071555">
    <property type="term" value="P:cell wall organization"/>
    <property type="evidence" value="ECO:0007669"/>
    <property type="project" value="UniProtKB-KW"/>
</dbReference>
<name>A0A2K2U4P3_9ACTN</name>
<feature type="transmembrane region" description="Helical" evidence="7">
    <location>
        <begin position="146"/>
        <end position="164"/>
    </location>
</feature>
<feature type="transmembrane region" description="Helical" evidence="7">
    <location>
        <begin position="171"/>
        <end position="190"/>
    </location>
</feature>
<evidence type="ECO:0000313" key="10">
    <source>
        <dbReference type="EMBL" id="HJH43330.1"/>
    </source>
</evidence>
<dbReference type="EC" id="2.7.8.13" evidence="7 8"/>
<comment type="catalytic activity">
    <reaction evidence="7">
        <text>UDP-N-acetyl-alpha-D-muramoyl-L-alanyl-gamma-D-glutamyl-meso-2,6-diaminopimeloyl-D-alanyl-D-alanine + di-trans,octa-cis-undecaprenyl phosphate = di-trans,octa-cis-undecaprenyl diphospho-N-acetyl-alpha-D-muramoyl-L-alanyl-D-glutamyl-meso-2,6-diaminopimeloyl-D-alanyl-D-alanine + UMP</text>
        <dbReference type="Rhea" id="RHEA:28386"/>
        <dbReference type="ChEBI" id="CHEBI:57865"/>
        <dbReference type="ChEBI" id="CHEBI:60392"/>
        <dbReference type="ChEBI" id="CHEBI:61386"/>
        <dbReference type="ChEBI" id="CHEBI:61387"/>
        <dbReference type="EC" id="2.7.8.13"/>
    </reaction>
</comment>
<evidence type="ECO:0000256" key="1">
    <source>
        <dbReference type="ARBA" id="ARBA00004141"/>
    </source>
</evidence>
<feature type="transmembrane region" description="Helical" evidence="7">
    <location>
        <begin position="320"/>
        <end position="341"/>
    </location>
</feature>
<evidence type="ECO:0000256" key="6">
    <source>
        <dbReference type="ARBA" id="ARBA00023136"/>
    </source>
</evidence>
<keyword evidence="7" id="KW-0132">Cell division</keyword>
<dbReference type="UniPathway" id="UPA00219"/>
<dbReference type="EMBL" id="DYZL01000123">
    <property type="protein sequence ID" value="HJH43330.1"/>
    <property type="molecule type" value="Genomic_DNA"/>
</dbReference>
<evidence type="ECO:0000313" key="11">
    <source>
        <dbReference type="EMBL" id="PNV65271.1"/>
    </source>
</evidence>
<dbReference type="InterPro" id="IPR000715">
    <property type="entry name" value="Glycosyl_transferase_4"/>
</dbReference>
<comment type="subcellular location">
    <subcellularLocation>
        <location evidence="7">Cell membrane</location>
        <topology evidence="7">Multi-pass membrane protein</topology>
    </subcellularLocation>
    <subcellularLocation>
        <location evidence="1">Membrane</location>
        <topology evidence="1">Multi-pass membrane protein</topology>
    </subcellularLocation>
</comment>
<dbReference type="PROSITE" id="PS01348">
    <property type="entry name" value="MRAY_2"/>
    <property type="match status" value="1"/>
</dbReference>
<keyword evidence="7" id="KW-0961">Cell wall biogenesis/degradation</keyword>
<comment type="caution">
    <text evidence="11">The sequence shown here is derived from an EMBL/GenBank/DDBJ whole genome shotgun (WGS) entry which is preliminary data.</text>
</comment>
<dbReference type="Proteomes" id="UP000236488">
    <property type="component" value="Unassembled WGS sequence"/>
</dbReference>
<dbReference type="Proteomes" id="UP000789325">
    <property type="component" value="Unassembled WGS sequence"/>
</dbReference>
<keyword evidence="7" id="KW-0133">Cell shape</keyword>
<dbReference type="Pfam" id="PF10555">
    <property type="entry name" value="MraY_sig1"/>
    <property type="match status" value="1"/>
</dbReference>
<keyword evidence="6 7" id="KW-0472">Membrane</keyword>
<evidence type="ECO:0000256" key="9">
    <source>
        <dbReference type="PIRSR" id="PIRSR600715-1"/>
    </source>
</evidence>
<keyword evidence="7 9" id="KW-0460">Magnesium</keyword>
<comment type="pathway">
    <text evidence="7">Cell wall biogenesis; peptidoglycan biosynthesis.</text>
</comment>
<gene>
    <name evidence="7 10" type="primary">mraY</name>
    <name evidence="11" type="ORF">C2L80_07395</name>
    <name evidence="10" type="ORF">K8V16_05990</name>
</gene>
<dbReference type="CDD" id="cd06852">
    <property type="entry name" value="GT_MraY"/>
    <property type="match status" value="1"/>
</dbReference>
<organism evidence="11 12">
    <name type="scientific">Rubneribacter badeniensis</name>
    <dbReference type="NCBI Taxonomy" id="2070688"/>
    <lineage>
        <taxon>Bacteria</taxon>
        <taxon>Bacillati</taxon>
        <taxon>Actinomycetota</taxon>
        <taxon>Coriobacteriia</taxon>
        <taxon>Eggerthellales</taxon>
        <taxon>Eggerthellaceae</taxon>
        <taxon>Rubneribacter</taxon>
    </lineage>
</organism>
<evidence type="ECO:0000313" key="12">
    <source>
        <dbReference type="Proteomes" id="UP000236488"/>
    </source>
</evidence>